<organism evidence="1 2">
    <name type="scientific">Dentiscutata heterogama</name>
    <dbReference type="NCBI Taxonomy" id="1316150"/>
    <lineage>
        <taxon>Eukaryota</taxon>
        <taxon>Fungi</taxon>
        <taxon>Fungi incertae sedis</taxon>
        <taxon>Mucoromycota</taxon>
        <taxon>Glomeromycotina</taxon>
        <taxon>Glomeromycetes</taxon>
        <taxon>Diversisporales</taxon>
        <taxon>Gigasporaceae</taxon>
        <taxon>Dentiscutata</taxon>
    </lineage>
</organism>
<dbReference type="Proteomes" id="UP000789702">
    <property type="component" value="Unassembled WGS sequence"/>
</dbReference>
<evidence type="ECO:0000313" key="1">
    <source>
        <dbReference type="EMBL" id="CAG8572571.1"/>
    </source>
</evidence>
<proteinExistence type="predicted"/>
<gene>
    <name evidence="1" type="ORF">DHETER_LOCUS6127</name>
</gene>
<evidence type="ECO:0000313" key="2">
    <source>
        <dbReference type="Proteomes" id="UP000789702"/>
    </source>
</evidence>
<comment type="caution">
    <text evidence="1">The sequence shown here is derived from an EMBL/GenBank/DDBJ whole genome shotgun (WGS) entry which is preliminary data.</text>
</comment>
<feature type="non-terminal residue" evidence="1">
    <location>
        <position position="1"/>
    </location>
</feature>
<keyword evidence="2" id="KW-1185">Reference proteome</keyword>
<dbReference type="EMBL" id="CAJVPU010007422">
    <property type="protein sequence ID" value="CAG8572571.1"/>
    <property type="molecule type" value="Genomic_DNA"/>
</dbReference>
<reference evidence="1" key="1">
    <citation type="submission" date="2021-06" db="EMBL/GenBank/DDBJ databases">
        <authorList>
            <person name="Kallberg Y."/>
            <person name="Tangrot J."/>
            <person name="Rosling A."/>
        </authorList>
    </citation>
    <scope>NUCLEOTIDE SEQUENCE</scope>
    <source>
        <strain evidence="1">IL203A</strain>
    </source>
</reference>
<name>A0ACA9MDY5_9GLOM</name>
<accession>A0ACA9MDY5</accession>
<sequence length="57" mass="6406">LVLRVNTLGYKNNLLQSTSYGATWVIFQINTPGCTPATQVLLQTTPTKVIIQIRRLF</sequence>
<protein>
    <submittedName>
        <fullName evidence="1">3360_t:CDS:1</fullName>
    </submittedName>
</protein>